<dbReference type="SUPFAM" id="SSF102588">
    <property type="entry name" value="LmbE-like"/>
    <property type="match status" value="1"/>
</dbReference>
<reference evidence="1" key="1">
    <citation type="submission" date="2018-05" db="EMBL/GenBank/DDBJ databases">
        <authorList>
            <person name="Lanie J.A."/>
            <person name="Ng W.-L."/>
            <person name="Kazmierczak K.M."/>
            <person name="Andrzejewski T.M."/>
            <person name="Davidsen T.M."/>
            <person name="Wayne K.J."/>
            <person name="Tettelin H."/>
            <person name="Glass J.I."/>
            <person name="Rusch D."/>
            <person name="Podicherti R."/>
            <person name="Tsui H.-C.T."/>
            <person name="Winkler M.E."/>
        </authorList>
    </citation>
    <scope>NUCLEOTIDE SEQUENCE</scope>
</reference>
<protein>
    <submittedName>
        <fullName evidence="1">Uncharacterized protein</fullName>
    </submittedName>
</protein>
<dbReference type="Gene3D" id="3.40.50.10320">
    <property type="entry name" value="LmbE-like"/>
    <property type="match status" value="1"/>
</dbReference>
<accession>A0A382BS14</accession>
<evidence type="ECO:0000313" key="1">
    <source>
        <dbReference type="EMBL" id="SVB15863.1"/>
    </source>
</evidence>
<dbReference type="InterPro" id="IPR024078">
    <property type="entry name" value="LmbE-like_dom_sf"/>
</dbReference>
<dbReference type="AlphaFoldDB" id="A0A382BS14"/>
<proteinExistence type="predicted"/>
<sequence>MQNKGSNITDPCRIRMICGRSKNSQDNRRQLTELRENPDHVVTAQAVEAARWMAGMHTAAGLTPHTVWEQYYWVCRAGQPYNWVVDIEPYIERKIAALSVNKSQGPARANGSRLRDQLATQGKKLLGLDGDDEAADRAYIRLFGLTDFITGGEKYELACAELFLHLPPEETFIGAADSGDVERYIAEHAMPLK</sequence>
<name>A0A382BS14_9ZZZZ</name>
<organism evidence="1">
    <name type="scientific">marine metagenome</name>
    <dbReference type="NCBI Taxonomy" id="408172"/>
    <lineage>
        <taxon>unclassified sequences</taxon>
        <taxon>metagenomes</taxon>
        <taxon>ecological metagenomes</taxon>
    </lineage>
</organism>
<dbReference type="EMBL" id="UINC01030834">
    <property type="protein sequence ID" value="SVB15863.1"/>
    <property type="molecule type" value="Genomic_DNA"/>
</dbReference>
<gene>
    <name evidence="1" type="ORF">METZ01_LOCUS168717</name>
</gene>